<proteinExistence type="predicted"/>
<sequence>MNMLLVLGCYDELHIQQHKSSIKISFEAKCDSVSAELDISATILQFTFHKIVHVDYNLEVHVDFTCQDQMNFDPNCDLAIKNIQTPVLANVQISHLDGSQLEVQTIQLNKRLNYNWMRITAITGGAVIILFFLITFICLCCLCSKKQNKLSQKKQNYQIQMQPQQLNNIQMQQQAPQFTQIAMPIMPLGTQV</sequence>
<keyword evidence="1" id="KW-0812">Transmembrane</keyword>
<keyword evidence="8" id="KW-1185">Reference proteome</keyword>
<evidence type="ECO:0000313" key="3">
    <source>
        <dbReference type="EMBL" id="CAI9933845.1"/>
    </source>
</evidence>
<keyword evidence="1" id="KW-1133">Transmembrane helix</keyword>
<keyword evidence="1" id="KW-0472">Membrane</keyword>
<dbReference type="EMBL" id="CATOUU010000552">
    <property type="protein sequence ID" value="CAI9933845.1"/>
    <property type="molecule type" value="Genomic_DNA"/>
</dbReference>
<evidence type="ECO:0000313" key="5">
    <source>
        <dbReference type="EMBL" id="CAL5986196.1"/>
    </source>
</evidence>
<dbReference type="Proteomes" id="UP001642409">
    <property type="component" value="Unassembled WGS sequence"/>
</dbReference>
<evidence type="ECO:0000313" key="8">
    <source>
        <dbReference type="Proteomes" id="UP001642409"/>
    </source>
</evidence>
<dbReference type="EMBL" id="CAXDID020000019">
    <property type="protein sequence ID" value="CAL5986194.1"/>
    <property type="molecule type" value="Genomic_DNA"/>
</dbReference>
<gene>
    <name evidence="2" type="ORF">HINF_LOCUS21489</name>
    <name evidence="3" type="ORF">HINF_LOCUS21490</name>
    <name evidence="6" type="ORF">HINF_LOCUS77699</name>
    <name evidence="7" type="ORF">HINF_LOCUS77700</name>
    <name evidence="4" type="ORF">HINF_LOCUS9302</name>
    <name evidence="5" type="ORF">HINF_LOCUS9303</name>
</gene>
<dbReference type="EMBL" id="CAXDID020000019">
    <property type="protein sequence ID" value="CAL5986196.1"/>
    <property type="molecule type" value="Genomic_DNA"/>
</dbReference>
<reference evidence="4 8" key="2">
    <citation type="submission" date="2024-07" db="EMBL/GenBank/DDBJ databases">
        <authorList>
            <person name="Akdeniz Z."/>
        </authorList>
    </citation>
    <scope>NUCLEOTIDE SEQUENCE [LARGE SCALE GENOMIC DNA]</scope>
</reference>
<organism evidence="3">
    <name type="scientific">Hexamita inflata</name>
    <dbReference type="NCBI Taxonomy" id="28002"/>
    <lineage>
        <taxon>Eukaryota</taxon>
        <taxon>Metamonada</taxon>
        <taxon>Diplomonadida</taxon>
        <taxon>Hexamitidae</taxon>
        <taxon>Hexamitinae</taxon>
        <taxon>Hexamita</taxon>
    </lineage>
</organism>
<dbReference type="EMBL" id="CAXDID020000778">
    <property type="protein sequence ID" value="CAL6113848.1"/>
    <property type="molecule type" value="Genomic_DNA"/>
</dbReference>
<reference evidence="3" key="1">
    <citation type="submission" date="2023-06" db="EMBL/GenBank/DDBJ databases">
        <authorList>
            <person name="Kurt Z."/>
        </authorList>
    </citation>
    <scope>NUCLEOTIDE SEQUENCE</scope>
</reference>
<protein>
    <submittedName>
        <fullName evidence="4">Hypothetical_protein</fullName>
    </submittedName>
</protein>
<evidence type="ECO:0000313" key="4">
    <source>
        <dbReference type="EMBL" id="CAL5986194.1"/>
    </source>
</evidence>
<evidence type="ECO:0000313" key="6">
    <source>
        <dbReference type="EMBL" id="CAL6113848.1"/>
    </source>
</evidence>
<dbReference type="EMBL" id="CATOUU010000552">
    <property type="protein sequence ID" value="CAI9933844.1"/>
    <property type="molecule type" value="Genomic_DNA"/>
</dbReference>
<evidence type="ECO:0000313" key="2">
    <source>
        <dbReference type="EMBL" id="CAI9933844.1"/>
    </source>
</evidence>
<name>A0AA86PBT4_9EUKA</name>
<accession>A0AA86PBT4</accession>
<evidence type="ECO:0000313" key="7">
    <source>
        <dbReference type="EMBL" id="CAL6113850.1"/>
    </source>
</evidence>
<dbReference type="AlphaFoldDB" id="A0AA86PBT4"/>
<evidence type="ECO:0000256" key="1">
    <source>
        <dbReference type="SAM" id="Phobius"/>
    </source>
</evidence>
<dbReference type="EMBL" id="CAXDID020000778">
    <property type="protein sequence ID" value="CAL6113850.1"/>
    <property type="molecule type" value="Genomic_DNA"/>
</dbReference>
<feature type="transmembrane region" description="Helical" evidence="1">
    <location>
        <begin position="119"/>
        <end position="144"/>
    </location>
</feature>
<comment type="caution">
    <text evidence="3">The sequence shown here is derived from an EMBL/GenBank/DDBJ whole genome shotgun (WGS) entry which is preliminary data.</text>
</comment>